<evidence type="ECO:0000313" key="7">
    <source>
        <dbReference type="EMBL" id="KAK0544833.1"/>
    </source>
</evidence>
<evidence type="ECO:0000256" key="3">
    <source>
        <dbReference type="ARBA" id="ARBA00023242"/>
    </source>
</evidence>
<reference evidence="7" key="1">
    <citation type="journal article" date="2023" name="PhytoFront">
        <title>Draft Genome Resources of Seven Strains of Tilletia horrida, Causal Agent of Kernel Smut of Rice.</title>
        <authorList>
            <person name="Khanal S."/>
            <person name="Antony Babu S."/>
            <person name="Zhou X.G."/>
        </authorList>
    </citation>
    <scope>NUCLEOTIDE SEQUENCE</scope>
    <source>
        <strain evidence="7">TX6</strain>
    </source>
</reference>
<keyword evidence="4" id="KW-0175">Coiled coil</keyword>
<dbReference type="EMBL" id="JAPDMZ010000260">
    <property type="protein sequence ID" value="KAK0544833.1"/>
    <property type="molecule type" value="Genomic_DNA"/>
</dbReference>
<proteinExistence type="predicted"/>
<dbReference type="PROSITE" id="PS51184">
    <property type="entry name" value="JMJC"/>
    <property type="match status" value="1"/>
</dbReference>
<comment type="subcellular location">
    <subcellularLocation>
        <location evidence="1">Nucleus</location>
    </subcellularLocation>
</comment>
<dbReference type="PANTHER" id="PTHR12549:SF38">
    <property type="entry name" value="JMJC DOMAIN-CONTAINING HISTONE DEMETHYLASE 2, ISOFORM A"/>
    <property type="match status" value="1"/>
</dbReference>
<name>A0AAN6GM54_9BASI</name>
<dbReference type="SUPFAM" id="SSF51197">
    <property type="entry name" value="Clavaminate synthase-like"/>
    <property type="match status" value="1"/>
</dbReference>
<dbReference type="Proteomes" id="UP001176517">
    <property type="component" value="Unassembled WGS sequence"/>
</dbReference>
<feature type="domain" description="JmjC" evidence="6">
    <location>
        <begin position="290"/>
        <end position="488"/>
    </location>
</feature>
<organism evidence="7 8">
    <name type="scientific">Tilletia horrida</name>
    <dbReference type="NCBI Taxonomy" id="155126"/>
    <lineage>
        <taxon>Eukaryota</taxon>
        <taxon>Fungi</taxon>
        <taxon>Dikarya</taxon>
        <taxon>Basidiomycota</taxon>
        <taxon>Ustilaginomycotina</taxon>
        <taxon>Exobasidiomycetes</taxon>
        <taxon>Tilletiales</taxon>
        <taxon>Tilletiaceae</taxon>
        <taxon>Tilletia</taxon>
    </lineage>
</organism>
<evidence type="ECO:0000313" key="8">
    <source>
        <dbReference type="Proteomes" id="UP001176517"/>
    </source>
</evidence>
<comment type="caution">
    <text evidence="7">The sequence shown here is derived from an EMBL/GenBank/DDBJ whole genome shotgun (WGS) entry which is preliminary data.</text>
</comment>
<evidence type="ECO:0000259" key="6">
    <source>
        <dbReference type="PROSITE" id="PS51184"/>
    </source>
</evidence>
<dbReference type="GO" id="GO:0046872">
    <property type="term" value="F:metal ion binding"/>
    <property type="evidence" value="ECO:0007669"/>
    <property type="project" value="UniProtKB-KW"/>
</dbReference>
<evidence type="ECO:0000256" key="4">
    <source>
        <dbReference type="SAM" id="Coils"/>
    </source>
</evidence>
<keyword evidence="8" id="KW-1185">Reference proteome</keyword>
<dbReference type="GO" id="GO:0000118">
    <property type="term" value="C:histone deacetylase complex"/>
    <property type="evidence" value="ECO:0007669"/>
    <property type="project" value="TreeGrafter"/>
</dbReference>
<feature type="region of interest" description="Disordered" evidence="5">
    <location>
        <begin position="39"/>
        <end position="68"/>
    </location>
</feature>
<dbReference type="Pfam" id="PF02373">
    <property type="entry name" value="JmjC"/>
    <property type="match status" value="1"/>
</dbReference>
<evidence type="ECO:0000256" key="2">
    <source>
        <dbReference type="ARBA" id="ARBA00022723"/>
    </source>
</evidence>
<protein>
    <recommendedName>
        <fullName evidence="6">JmjC domain-containing protein</fullName>
    </recommendedName>
</protein>
<dbReference type="GO" id="GO:0032454">
    <property type="term" value="F:histone H3K9 demethylase activity"/>
    <property type="evidence" value="ECO:0007669"/>
    <property type="project" value="InterPro"/>
</dbReference>
<evidence type="ECO:0000256" key="5">
    <source>
        <dbReference type="SAM" id="MobiDB-lite"/>
    </source>
</evidence>
<feature type="coiled-coil region" evidence="4">
    <location>
        <begin position="541"/>
        <end position="575"/>
    </location>
</feature>
<dbReference type="GO" id="GO:0006357">
    <property type="term" value="P:regulation of transcription by RNA polymerase II"/>
    <property type="evidence" value="ECO:0007669"/>
    <property type="project" value="TreeGrafter"/>
</dbReference>
<gene>
    <name evidence="7" type="ORF">OC846_005911</name>
</gene>
<dbReference type="GO" id="GO:0003712">
    <property type="term" value="F:transcription coregulator activity"/>
    <property type="evidence" value="ECO:0007669"/>
    <property type="project" value="TreeGrafter"/>
</dbReference>
<dbReference type="InterPro" id="IPR045109">
    <property type="entry name" value="LSDs-like"/>
</dbReference>
<dbReference type="InterPro" id="IPR003347">
    <property type="entry name" value="JmjC_dom"/>
</dbReference>
<dbReference type="AlphaFoldDB" id="A0AAN6GM54"/>
<keyword evidence="2" id="KW-0479">Metal-binding</keyword>
<dbReference type="PANTHER" id="PTHR12549">
    <property type="entry name" value="JMJC DOMAIN-CONTAINING HISTONE DEMETHYLATION PROTEIN"/>
    <property type="match status" value="1"/>
</dbReference>
<sequence length="591" mass="65926">MLGSWICSRCGSELCLPCHDLIRQSSITGFGATNDGDSVTTCRPLSTSPNEKSTERTQRTQPPRYSRHDASTFFPIARLSITRLRHDYGLALWVQARMGTEAADFVNTYLEKAAYEKGKIKKQALRKTKNKPHQFWLQTRAERARETGHKGLGAVISVSVREDEETRARRIMEALLVATEPFVVEQDAVPPLSDDALRALVPGDTKVELRFQTAKDQDPERAEWTWSKVADELTRPKGKGTVSWLDLRDFPNNGSLHALGSGAATEMFARATMCPGSAGFHSYKRDAKKSTIWNLQALGDIASWAEIEGRDAQEKFYVASPCINDEWGAYRGTTLLHVDEGGAANVALWTKLSNGERTNNERPVVAEWLWWKPQARAYFDQAAMNCLEDAESKTKGGSTFTQDHWDGKGDALYSQALTATDRYVDEVAKLGGEDCRARIIRQRIGDTVFILPGFPHQVRNLRLCLKIAKDFMSPTGIEQMLQVQRERAAASVGHDHGRDACMIRLTIYRAWRAMIAELSDKDKSNTASLQATIPVIVDLAVAKANENVRELTARVDDLEVTVEALKAQAKLTLNQQQIAKWIGEALLKCSE</sequence>
<dbReference type="GO" id="GO:0031490">
    <property type="term" value="F:chromatin DNA binding"/>
    <property type="evidence" value="ECO:0007669"/>
    <property type="project" value="TreeGrafter"/>
</dbReference>
<evidence type="ECO:0000256" key="1">
    <source>
        <dbReference type="ARBA" id="ARBA00004123"/>
    </source>
</evidence>
<dbReference type="GO" id="GO:0000785">
    <property type="term" value="C:chromatin"/>
    <property type="evidence" value="ECO:0007669"/>
    <property type="project" value="TreeGrafter"/>
</dbReference>
<keyword evidence="3" id="KW-0539">Nucleus</keyword>
<accession>A0AAN6GM54</accession>
<feature type="compositionally biased region" description="Polar residues" evidence="5">
    <location>
        <begin position="39"/>
        <end position="51"/>
    </location>
</feature>
<dbReference type="Gene3D" id="2.60.120.650">
    <property type="entry name" value="Cupin"/>
    <property type="match status" value="1"/>
</dbReference>